<protein>
    <recommendedName>
        <fullName evidence="1">Aminopeptidase</fullName>
    </recommendedName>
</protein>
<evidence type="ECO:0000313" key="2">
    <source>
        <dbReference type="EMBL" id="HGT46993.1"/>
    </source>
</evidence>
<dbReference type="Gene3D" id="3.90.70.10">
    <property type="entry name" value="Cysteine proteinases"/>
    <property type="match status" value="1"/>
</dbReference>
<dbReference type="EMBL" id="DSVI01000004">
    <property type="protein sequence ID" value="HGT46993.1"/>
    <property type="molecule type" value="Genomic_DNA"/>
</dbReference>
<keyword evidence="1" id="KW-0788">Thiol protease</keyword>
<dbReference type="InterPro" id="IPR004134">
    <property type="entry name" value="Peptidase_C1B"/>
</dbReference>
<dbReference type="SUPFAM" id="SSF54001">
    <property type="entry name" value="Cysteine proteinases"/>
    <property type="match status" value="1"/>
</dbReference>
<sequence length="407" mass="47849">MSGKYILIVLCFISFIAYPQVKDKAVFTEPKPGFYQEMMKEIDAFNAQEKKQRKSFKVDFSSYQNLPKSLNEFKYYWFNEPISQGQTGTCWSFSTTSFFESEVYRLHKKKVKLSEMFTAYWEYVEKAKRFIRERGDSFFGEGSEANAVTRIYKTYGVVPENVYNGLLPGQKHHDHRAMFSEMENYLKSCKQNNMWNEEEAVENIKTIMNHYMGEPPTSFTVDGKTYTPQTYLKEYLKLNMDDYVDVLSYMQQPYWQQVEYEVPDNWWHSKDYYNVPLDEFMSAIKSAIKNGYTLAIGGDVSEPGYDSWTKCAIVPTFDIPSEYIDENARQFRFSNETTTDDHGIHLVGYKEQDGKMWFLIKDSGAGARNVEPIGFYFYHEDYVKLKIMDFCVHKDAVKDLLAKFINQ</sequence>
<comment type="similarity">
    <text evidence="1">Belongs to the peptidase C1 family.</text>
</comment>
<reference evidence="2" key="1">
    <citation type="journal article" date="2020" name="mSystems">
        <title>Genome- and Community-Level Interaction Insights into Carbon Utilization and Element Cycling Functions of Hydrothermarchaeota in Hydrothermal Sediment.</title>
        <authorList>
            <person name="Zhou Z."/>
            <person name="Liu Y."/>
            <person name="Xu W."/>
            <person name="Pan J."/>
            <person name="Luo Z.H."/>
            <person name="Li M."/>
        </authorList>
    </citation>
    <scope>NUCLEOTIDE SEQUENCE [LARGE SCALE GENOMIC DNA]</scope>
    <source>
        <strain evidence="2">SpSt-500</strain>
    </source>
</reference>
<organism evidence="2">
    <name type="scientific">Ignavibacterium album</name>
    <dbReference type="NCBI Taxonomy" id="591197"/>
    <lineage>
        <taxon>Bacteria</taxon>
        <taxon>Pseudomonadati</taxon>
        <taxon>Ignavibacteriota</taxon>
        <taxon>Ignavibacteria</taxon>
        <taxon>Ignavibacteriales</taxon>
        <taxon>Ignavibacteriaceae</taxon>
        <taxon>Ignavibacterium</taxon>
    </lineage>
</organism>
<dbReference type="GO" id="GO:0006508">
    <property type="term" value="P:proteolysis"/>
    <property type="evidence" value="ECO:0007669"/>
    <property type="project" value="UniProtKB-KW"/>
</dbReference>
<comment type="caution">
    <text evidence="2">The sequence shown here is derived from an EMBL/GenBank/DDBJ whole genome shotgun (WGS) entry which is preliminary data.</text>
</comment>
<dbReference type="PROSITE" id="PS00139">
    <property type="entry name" value="THIOL_PROTEASE_CYS"/>
    <property type="match status" value="1"/>
</dbReference>
<accession>A0A832DF58</accession>
<dbReference type="InterPro" id="IPR000169">
    <property type="entry name" value="Pept_cys_AS"/>
</dbReference>
<evidence type="ECO:0000256" key="1">
    <source>
        <dbReference type="PIRNR" id="PIRNR005700"/>
    </source>
</evidence>
<dbReference type="PIRSF" id="PIRSF005700">
    <property type="entry name" value="PepC"/>
    <property type="match status" value="1"/>
</dbReference>
<dbReference type="Pfam" id="PF03051">
    <property type="entry name" value="Peptidase_C1_2"/>
    <property type="match status" value="1"/>
</dbReference>
<name>A0A832DF58_9BACT</name>
<keyword evidence="1" id="KW-0378">Hydrolase</keyword>
<dbReference type="AlphaFoldDB" id="A0A832DF58"/>
<proteinExistence type="inferred from homology"/>
<dbReference type="InterPro" id="IPR038765">
    <property type="entry name" value="Papain-like_cys_pep_sf"/>
</dbReference>
<gene>
    <name evidence="2" type="ORF">ENS56_03055</name>
</gene>
<dbReference type="GO" id="GO:0070005">
    <property type="term" value="F:cysteine-type aminopeptidase activity"/>
    <property type="evidence" value="ECO:0007669"/>
    <property type="project" value="InterPro"/>
</dbReference>
<keyword evidence="1" id="KW-0645">Protease</keyword>
<keyword evidence="1" id="KW-0031">Aminopeptidase</keyword>